<feature type="domain" description="Metallo-beta-lactamase" evidence="2">
    <location>
        <begin position="18"/>
        <end position="230"/>
    </location>
</feature>
<dbReference type="SMART" id="SM00849">
    <property type="entry name" value="Lactamase_B"/>
    <property type="match status" value="1"/>
</dbReference>
<keyword evidence="4" id="KW-1185">Reference proteome</keyword>
<proteinExistence type="predicted"/>
<dbReference type="PANTHER" id="PTHR46018">
    <property type="entry name" value="ZINC PHOSPHODIESTERASE ELAC PROTEIN 1"/>
    <property type="match status" value="1"/>
</dbReference>
<evidence type="ECO:0000259" key="2">
    <source>
        <dbReference type="SMART" id="SM00849"/>
    </source>
</evidence>
<evidence type="ECO:0000313" key="4">
    <source>
        <dbReference type="Proteomes" id="UP001595539"/>
    </source>
</evidence>
<accession>A0ABV7U7Q0</accession>
<dbReference type="Pfam" id="PF00753">
    <property type="entry name" value="Lactamase_B"/>
    <property type="match status" value="1"/>
</dbReference>
<dbReference type="InterPro" id="IPR036866">
    <property type="entry name" value="RibonucZ/Hydroxyglut_hydro"/>
</dbReference>
<reference evidence="4" key="1">
    <citation type="journal article" date="2019" name="Int. J. Syst. Evol. Microbiol.">
        <title>The Global Catalogue of Microorganisms (GCM) 10K type strain sequencing project: providing services to taxonomists for standard genome sequencing and annotation.</title>
        <authorList>
            <consortium name="The Broad Institute Genomics Platform"/>
            <consortium name="The Broad Institute Genome Sequencing Center for Infectious Disease"/>
            <person name="Wu L."/>
            <person name="Ma J."/>
        </authorList>
    </citation>
    <scope>NUCLEOTIDE SEQUENCE [LARGE SCALE GENOMIC DNA]</scope>
    <source>
        <strain evidence="4">KCTC 42473</strain>
    </source>
</reference>
<organism evidence="3 4">
    <name type="scientific">Paracoccus angustae</name>
    <dbReference type="NCBI Taxonomy" id="1671480"/>
    <lineage>
        <taxon>Bacteria</taxon>
        <taxon>Pseudomonadati</taxon>
        <taxon>Pseudomonadota</taxon>
        <taxon>Alphaproteobacteria</taxon>
        <taxon>Rhodobacterales</taxon>
        <taxon>Paracoccaceae</taxon>
        <taxon>Paracoccus</taxon>
    </lineage>
</organism>
<dbReference type="EMBL" id="JBHRXY010000017">
    <property type="protein sequence ID" value="MFC3630956.1"/>
    <property type="molecule type" value="Genomic_DNA"/>
</dbReference>
<dbReference type="InterPro" id="IPR001279">
    <property type="entry name" value="Metallo-B-lactamas"/>
</dbReference>
<sequence>MKFTLLGSGTPAPSLRRQSSGYAVEIGDDLLVFDHGPGSHHRFLEAGFRARDVTHTFLTHYHYDHIADFPRLALTRWDHGPAHGAPLKVFGPDPLNQVMDAFFGERGAYAMDIESRCTSEASLGVYKTRGGMGARPAPAFERRQVTAGDVVEGDGWTVRIGPARHVGGPLNSVSYRIETAAGSILYAGDSGGVFQPLIDFAAGADVLILMNHFLSGREPTDEYRRASGSHLDNAEIARNAGVGMLVLTHLQPDLDTVGVRERMLGEMKEVFDGPIIVGEDLMTIPLKVPELGAAD</sequence>
<evidence type="ECO:0000313" key="3">
    <source>
        <dbReference type="EMBL" id="MFC3630956.1"/>
    </source>
</evidence>
<comment type="caution">
    <text evidence="3">The sequence shown here is derived from an EMBL/GenBank/DDBJ whole genome shotgun (WGS) entry which is preliminary data.</text>
</comment>
<dbReference type="PANTHER" id="PTHR46018:SF2">
    <property type="entry name" value="ZINC PHOSPHODIESTERASE ELAC PROTEIN 1"/>
    <property type="match status" value="1"/>
</dbReference>
<name>A0ABV7U7Q0_9RHOB</name>
<gene>
    <name evidence="3" type="ORF">ACFOM8_16055</name>
</gene>
<dbReference type="Proteomes" id="UP001595539">
    <property type="component" value="Unassembled WGS sequence"/>
</dbReference>
<evidence type="ECO:0000256" key="1">
    <source>
        <dbReference type="ARBA" id="ARBA00022801"/>
    </source>
</evidence>
<dbReference type="Gene3D" id="3.60.15.10">
    <property type="entry name" value="Ribonuclease Z/Hydroxyacylglutathione hydrolase-like"/>
    <property type="match status" value="1"/>
</dbReference>
<dbReference type="InterPro" id="IPR044094">
    <property type="entry name" value="AtsA-like_MBL-fold"/>
</dbReference>
<dbReference type="CDD" id="cd07719">
    <property type="entry name" value="arylsulfatase_AtsA-like_MBL-fold"/>
    <property type="match status" value="1"/>
</dbReference>
<dbReference type="RefSeq" id="WP_377763043.1">
    <property type="nucleotide sequence ID" value="NZ_JBHRXY010000017.1"/>
</dbReference>
<keyword evidence="1" id="KW-0378">Hydrolase</keyword>
<protein>
    <submittedName>
        <fullName evidence="3">MBL fold metallo-hydrolase</fullName>
    </submittedName>
</protein>
<dbReference type="SUPFAM" id="SSF56281">
    <property type="entry name" value="Metallo-hydrolase/oxidoreductase"/>
    <property type="match status" value="1"/>
</dbReference>